<gene>
    <name evidence="2" type="ORF">LTR16_012460</name>
</gene>
<evidence type="ECO:0000256" key="1">
    <source>
        <dbReference type="SAM" id="MobiDB-lite"/>
    </source>
</evidence>
<evidence type="ECO:0000313" key="2">
    <source>
        <dbReference type="EMBL" id="KAK5021904.1"/>
    </source>
</evidence>
<dbReference type="EMBL" id="JAVRRA010029123">
    <property type="protein sequence ID" value="KAK5021904.1"/>
    <property type="molecule type" value="Genomic_DNA"/>
</dbReference>
<proteinExistence type="predicted"/>
<sequence>RRPRPQNHPPRPLAARRHRRALIDDPLHPHHPLLARGALLRPVRHRAPRQRHRRLLARHAAAARDVPRAAHGAQRLQVRA</sequence>
<feature type="region of interest" description="Disordered" evidence="1">
    <location>
        <begin position="61"/>
        <end position="80"/>
    </location>
</feature>
<comment type="caution">
    <text evidence="2">The sequence shown here is derived from an EMBL/GenBank/DDBJ whole genome shotgun (WGS) entry which is preliminary data.</text>
</comment>
<accession>A0ABR0ISZ3</accession>
<organism evidence="2 3">
    <name type="scientific">Cryomyces antarcticus</name>
    <dbReference type="NCBI Taxonomy" id="329879"/>
    <lineage>
        <taxon>Eukaryota</taxon>
        <taxon>Fungi</taxon>
        <taxon>Dikarya</taxon>
        <taxon>Ascomycota</taxon>
        <taxon>Pezizomycotina</taxon>
        <taxon>Dothideomycetes</taxon>
        <taxon>Dothideomycetes incertae sedis</taxon>
        <taxon>Cryomyces</taxon>
    </lineage>
</organism>
<feature type="non-terminal residue" evidence="2">
    <location>
        <position position="80"/>
    </location>
</feature>
<evidence type="ECO:0000313" key="3">
    <source>
        <dbReference type="Proteomes" id="UP001357485"/>
    </source>
</evidence>
<reference evidence="2 3" key="1">
    <citation type="submission" date="2023-08" db="EMBL/GenBank/DDBJ databases">
        <title>Black Yeasts Isolated from many extreme environments.</title>
        <authorList>
            <person name="Coleine C."/>
            <person name="Stajich J.E."/>
            <person name="Selbmann L."/>
        </authorList>
    </citation>
    <scope>NUCLEOTIDE SEQUENCE [LARGE SCALE GENOMIC DNA]</scope>
    <source>
        <strain evidence="2 3">CCFEE 536</strain>
    </source>
</reference>
<keyword evidence="3" id="KW-1185">Reference proteome</keyword>
<protein>
    <submittedName>
        <fullName evidence="2">Uncharacterized protein</fullName>
    </submittedName>
</protein>
<name>A0ABR0ISZ3_9PEZI</name>
<feature type="non-terminal residue" evidence="2">
    <location>
        <position position="1"/>
    </location>
</feature>
<dbReference type="Proteomes" id="UP001357485">
    <property type="component" value="Unassembled WGS sequence"/>
</dbReference>